<feature type="domain" description="FIST C-domain" evidence="7">
    <location>
        <begin position="224"/>
        <end position="364"/>
    </location>
</feature>
<keyword evidence="3" id="KW-0812">Transmembrane</keyword>
<dbReference type="InterPro" id="IPR019494">
    <property type="entry name" value="FIST_C"/>
</dbReference>
<comment type="subcellular location">
    <subcellularLocation>
        <location evidence="1">Cell membrane</location>
        <topology evidence="1">Multi-pass membrane protein</topology>
    </subcellularLocation>
</comment>
<keyword evidence="2" id="KW-1003">Cell membrane</keyword>
<evidence type="ECO:0000259" key="6">
    <source>
        <dbReference type="SMART" id="SM00897"/>
    </source>
</evidence>
<comment type="caution">
    <text evidence="8">The sequence shown here is derived from an EMBL/GenBank/DDBJ whole genome shotgun (WGS) entry which is preliminary data.</text>
</comment>
<dbReference type="InterPro" id="IPR013702">
    <property type="entry name" value="FIST_domain_N"/>
</dbReference>
<dbReference type="PANTHER" id="PTHR14939:SF5">
    <property type="entry name" value="F-BOX ONLY PROTEIN 22"/>
    <property type="match status" value="1"/>
</dbReference>
<name>A0A432MRG8_9BACT</name>
<dbReference type="InterPro" id="IPR016741">
    <property type="entry name" value="UCP018953"/>
</dbReference>
<dbReference type="RefSeq" id="WP_126723642.1">
    <property type="nucleotide sequence ID" value="NZ_RYZH01000002.1"/>
</dbReference>
<proteinExistence type="predicted"/>
<evidence type="ECO:0000256" key="3">
    <source>
        <dbReference type="ARBA" id="ARBA00022692"/>
    </source>
</evidence>
<dbReference type="Pfam" id="PF08495">
    <property type="entry name" value="FIST"/>
    <property type="match status" value="1"/>
</dbReference>
<dbReference type="PIRSF" id="PIRSF018953">
    <property type="entry name" value="UCP018953"/>
    <property type="match status" value="1"/>
</dbReference>
<dbReference type="EMBL" id="RYZH01000002">
    <property type="protein sequence ID" value="RUL89566.1"/>
    <property type="molecule type" value="Genomic_DNA"/>
</dbReference>
<evidence type="ECO:0000313" key="9">
    <source>
        <dbReference type="Proteomes" id="UP000280296"/>
    </source>
</evidence>
<reference evidence="8 9" key="1">
    <citation type="submission" date="2018-12" db="EMBL/GenBank/DDBJ databases">
        <authorList>
            <person name="Toschakov S.V."/>
        </authorList>
    </citation>
    <scope>NUCLEOTIDE SEQUENCE [LARGE SCALE GENOMIC DNA]</scope>
    <source>
        <strain evidence="8 9">GM2012</strain>
    </source>
</reference>
<evidence type="ECO:0000256" key="2">
    <source>
        <dbReference type="ARBA" id="ARBA00022475"/>
    </source>
</evidence>
<dbReference type="Pfam" id="PF10442">
    <property type="entry name" value="FIST_C"/>
    <property type="match status" value="1"/>
</dbReference>
<organism evidence="8 9">
    <name type="scientific">Tautonia sociabilis</name>
    <dbReference type="NCBI Taxonomy" id="2080755"/>
    <lineage>
        <taxon>Bacteria</taxon>
        <taxon>Pseudomonadati</taxon>
        <taxon>Planctomycetota</taxon>
        <taxon>Planctomycetia</taxon>
        <taxon>Isosphaerales</taxon>
        <taxon>Isosphaeraceae</taxon>
        <taxon>Tautonia</taxon>
    </lineage>
</organism>
<keyword evidence="4" id="KW-1133">Transmembrane helix</keyword>
<accession>A0A432MRG8</accession>
<sequence>MATVSAALSTVADPDRACQEVLDRLEQAMGTTRADLAVAFASAEHADALGTLSHRIRQGGLADHVIGCSGETIVGEGREIESGPALALWSIRAPGAGVHTFRATGPADLDRLPIQGEGEASPSRAMILLGDPFSFSADDWLTAVNERAPGLPVVGGMASASHSPGGNRLVVDDELVSVGAVGVLLEGPIAVRAVVSQGCRPIGRPMIVTRADRNIILDLGRRPAVEVLRELLDELSPEDRARARKGLHLGRVMSEYREQFGRGDFLVRNVMGIDPRGGIAVSDLVRVGQTVQFHVRDAETADEDLHALLDPPISPSPVGALLFSCNGRGTRLFPSPDHDARVLTEHLGPVPVCGFFAMGELGPVGGRNYVHGFTASIALFQAGSS</sequence>
<feature type="domain" description="FIST" evidence="6">
    <location>
        <begin position="33"/>
        <end position="223"/>
    </location>
</feature>
<protein>
    <recommendedName>
        <fullName evidence="10">Histidine kinase</fullName>
    </recommendedName>
</protein>
<dbReference type="SMART" id="SM01204">
    <property type="entry name" value="FIST_C"/>
    <property type="match status" value="1"/>
</dbReference>
<evidence type="ECO:0000256" key="1">
    <source>
        <dbReference type="ARBA" id="ARBA00004651"/>
    </source>
</evidence>
<evidence type="ECO:0000256" key="4">
    <source>
        <dbReference type="ARBA" id="ARBA00022989"/>
    </source>
</evidence>
<dbReference type="PANTHER" id="PTHR14939">
    <property type="entry name" value="F-BOX ONLY PROTEIN 22"/>
    <property type="match status" value="1"/>
</dbReference>
<reference evidence="8 9" key="2">
    <citation type="submission" date="2019-01" db="EMBL/GenBank/DDBJ databases">
        <title>Tautonia sociabilis, a novel thermotolerant planctomycete of Isosphaeraceae family, isolated from a 4000 m deep subterranean habitat.</title>
        <authorList>
            <person name="Kovaleva O.L."/>
            <person name="Elcheninov A.G."/>
            <person name="Van Heerden E."/>
            <person name="Toshchakov S.V."/>
            <person name="Novikov A."/>
            <person name="Bonch-Osmolovskaya E.A."/>
            <person name="Kublanov I.V."/>
        </authorList>
    </citation>
    <scope>NUCLEOTIDE SEQUENCE [LARGE SCALE GENOMIC DNA]</scope>
    <source>
        <strain evidence="8 9">GM2012</strain>
    </source>
</reference>
<dbReference type="Proteomes" id="UP000280296">
    <property type="component" value="Unassembled WGS sequence"/>
</dbReference>
<dbReference type="AlphaFoldDB" id="A0A432MRG8"/>
<evidence type="ECO:0000256" key="5">
    <source>
        <dbReference type="ARBA" id="ARBA00023136"/>
    </source>
</evidence>
<evidence type="ECO:0000259" key="7">
    <source>
        <dbReference type="SMART" id="SM01204"/>
    </source>
</evidence>
<keyword evidence="9" id="KW-1185">Reference proteome</keyword>
<evidence type="ECO:0008006" key="10">
    <source>
        <dbReference type="Google" id="ProtNLM"/>
    </source>
</evidence>
<dbReference type="SMART" id="SM00897">
    <property type="entry name" value="FIST"/>
    <property type="match status" value="1"/>
</dbReference>
<evidence type="ECO:0000313" key="8">
    <source>
        <dbReference type="EMBL" id="RUL89566.1"/>
    </source>
</evidence>
<dbReference type="GO" id="GO:0005886">
    <property type="term" value="C:plasma membrane"/>
    <property type="evidence" value="ECO:0007669"/>
    <property type="project" value="UniProtKB-SubCell"/>
</dbReference>
<gene>
    <name evidence="8" type="ORF">TsocGM_01995</name>
</gene>
<keyword evidence="5" id="KW-0472">Membrane</keyword>
<dbReference type="OrthoDB" id="9770435at2"/>